<accession>A0A8V0XY93</accession>
<evidence type="ECO:0000256" key="1">
    <source>
        <dbReference type="ARBA" id="ARBA00004496"/>
    </source>
</evidence>
<dbReference type="InterPro" id="IPR030045">
    <property type="entry name" value="CTNNAL1"/>
</dbReference>
<keyword evidence="3" id="KW-0963">Cytoplasm</keyword>
<dbReference type="OrthoDB" id="9933814at2759"/>
<dbReference type="AlphaFoldDB" id="A0A8V0XY93"/>
<feature type="region of interest" description="Disordered" evidence="5">
    <location>
        <begin position="1"/>
        <end position="20"/>
    </location>
</feature>
<feature type="compositionally biased region" description="Low complexity" evidence="5">
    <location>
        <begin position="7"/>
        <end position="18"/>
    </location>
</feature>
<dbReference type="PANTHER" id="PTHR46342:SF1">
    <property type="entry name" value="ALPHA-CATULIN"/>
    <property type="match status" value="1"/>
</dbReference>
<reference evidence="6" key="1">
    <citation type="submission" date="2020-11" db="EMBL/GenBank/DDBJ databases">
        <title>Gallus gallus (Chicken) genome, bGalGal1, GRCg7b, maternal haplotype autosomes + Z &amp; W.</title>
        <authorList>
            <person name="Warren W."/>
            <person name="Formenti G."/>
            <person name="Fedrigo O."/>
            <person name="Haase B."/>
            <person name="Mountcastle J."/>
            <person name="Balacco J."/>
            <person name="Tracey A."/>
            <person name="Schneider V."/>
            <person name="Okimoto R."/>
            <person name="Cheng H."/>
            <person name="Hawken R."/>
            <person name="Howe K."/>
            <person name="Jarvis E.D."/>
        </authorList>
    </citation>
    <scope>NUCLEOTIDE SEQUENCE [LARGE SCALE GENOMIC DNA]</scope>
    <source>
        <strain evidence="6">Broiler</strain>
    </source>
</reference>
<comment type="similarity">
    <text evidence="2">Belongs to the vinculin/alpha-catenin family.</text>
</comment>
<proteinExistence type="evidence at protein level"/>
<dbReference type="FunFam" id="1.20.120.230:FF:000017">
    <property type="entry name" value="Catenin alpha like 1"/>
    <property type="match status" value="1"/>
</dbReference>
<comment type="subcellular location">
    <subcellularLocation>
        <location evidence="1">Cytoplasm</location>
    </subcellularLocation>
</comment>
<organism evidence="6 7">
    <name type="scientific">Gallus gallus</name>
    <name type="common">Chicken</name>
    <dbReference type="NCBI Taxonomy" id="9031"/>
    <lineage>
        <taxon>Eukaryota</taxon>
        <taxon>Metazoa</taxon>
        <taxon>Chordata</taxon>
        <taxon>Craniata</taxon>
        <taxon>Vertebrata</taxon>
        <taxon>Euteleostomi</taxon>
        <taxon>Archelosauria</taxon>
        <taxon>Archosauria</taxon>
        <taxon>Dinosauria</taxon>
        <taxon>Saurischia</taxon>
        <taxon>Theropoda</taxon>
        <taxon>Coelurosauria</taxon>
        <taxon>Aves</taxon>
        <taxon>Neognathae</taxon>
        <taxon>Galloanserae</taxon>
        <taxon>Galliformes</taxon>
        <taxon>Phasianidae</taxon>
        <taxon>Phasianinae</taxon>
        <taxon>Gallus</taxon>
    </lineage>
</organism>
<reference evidence="6" key="3">
    <citation type="submission" date="2025-09" db="UniProtKB">
        <authorList>
            <consortium name="Ensembl"/>
        </authorList>
    </citation>
    <scope>IDENTIFICATION</scope>
    <source>
        <strain evidence="6">broiler</strain>
    </source>
</reference>
<dbReference type="FunFam" id="1.20.120.230:FF:000016">
    <property type="entry name" value="Catenin alpha like 1"/>
    <property type="match status" value="1"/>
</dbReference>
<evidence type="ECO:0000313" key="6">
    <source>
        <dbReference type="Ensembl" id="ENSGALP00010010010.1"/>
    </source>
</evidence>
<dbReference type="Ensembl" id="ENSGALT00010018219.1">
    <property type="protein sequence ID" value="ENSGALP00010010010.1"/>
    <property type="gene ID" value="ENSGALG00010007651.1"/>
</dbReference>
<evidence type="ECO:0000313" key="7">
    <source>
        <dbReference type="Proteomes" id="UP000000539"/>
    </source>
</evidence>
<dbReference type="GO" id="GO:0007155">
    <property type="term" value="P:cell adhesion"/>
    <property type="evidence" value="ECO:0007669"/>
    <property type="project" value="InterPro"/>
</dbReference>
<dbReference type="InterPro" id="IPR001033">
    <property type="entry name" value="Alpha_catenin"/>
</dbReference>
<dbReference type="SUPFAM" id="SSF47220">
    <property type="entry name" value="alpha-catenin/vinculin-like"/>
    <property type="match status" value="3"/>
</dbReference>
<evidence type="ECO:0007829" key="8">
    <source>
        <dbReference type="PeptideAtlas" id="A0A8V0XY93"/>
    </source>
</evidence>
<dbReference type="GeneTree" id="ENSGT01030000234543"/>
<dbReference type="GO" id="GO:0051015">
    <property type="term" value="F:actin filament binding"/>
    <property type="evidence" value="ECO:0007669"/>
    <property type="project" value="InterPro"/>
</dbReference>
<keyword evidence="8" id="KW-1267">Proteomics identification</keyword>
<evidence type="ECO:0000256" key="2">
    <source>
        <dbReference type="ARBA" id="ARBA00008376"/>
    </source>
</evidence>
<evidence type="ECO:0000256" key="5">
    <source>
        <dbReference type="SAM" id="MobiDB-lite"/>
    </source>
</evidence>
<gene>
    <name evidence="6" type="primary">CTNNAL1</name>
</gene>
<reference evidence="6" key="2">
    <citation type="submission" date="2025-08" db="UniProtKB">
        <authorList>
            <consortium name="Ensembl"/>
        </authorList>
    </citation>
    <scope>IDENTIFICATION</scope>
    <source>
        <strain evidence="6">broiler</strain>
    </source>
</reference>
<dbReference type="Proteomes" id="UP000000539">
    <property type="component" value="Chromosome 2"/>
</dbReference>
<sequence>MATSPCSSSGVSSSSSSGLGADAGLEIRTRSVEQTLVPLVSQITTLINHKDKPKRSDKTLQAIQRVGQAVNLAVGRFVTVGEAIANENHELKEEMSIACIEARRAGETIAQLTDVASLDHPESDSHITIFTDKTGVVKAARLLLSSVTKVLVLADRVVIKQIITSRNKVLATMEQLEKVSSFQEFVQIFSQFGNEMVEFAHLTGDRQNDLKDEKKKARMAASRAVLEKCTMMLLTASKTCLRHPDCESARINKDGVFHRMRLALEQVIEIVTDSRPNGENEVAPISIYTGIKEFKQNQKTKDLMEDLEVAILKTCQCMNELKREVHSAATSLAADLLKYHTDHMILKALKITGVEGNLEAVAEYTCKLSEQKEQLVEMCRLLRHVSGTEPLEITCIHAEDTFQVTGPQIISAAETLALHPSSKIAKENLEVFCEAWESQLSDMSMLLREINDVFEGRRGEKRVYLSLPRPGKHNANLKTLKPVKLDTEEQAKIAKLGLELHLLTSDVDSETEKWEDQENEIVQHGQGMSSMAYSMYLFTRGEGLLKTTQDLFHQAEIFATEGMKLASALQVFSEQVHDDDKPLLMLEAEKLIPICKQLQITAKTSVQGKSATFTKVDACIQKTRNVMTLLCQLLPICSRLMRKNKAGNGYLKPAPPWREGRTRTGTNAHTPERRVEMFGIKSLENHLTKMTFLESK</sequence>
<dbReference type="PRINTS" id="PR00805">
    <property type="entry name" value="ALPHACATENIN"/>
</dbReference>
<evidence type="ECO:0000256" key="3">
    <source>
        <dbReference type="ARBA" id="ARBA00022490"/>
    </source>
</evidence>
<evidence type="ECO:0000256" key="4">
    <source>
        <dbReference type="ARBA" id="ARBA00074310"/>
    </source>
</evidence>
<dbReference type="GO" id="GO:0007266">
    <property type="term" value="P:Rho protein signal transduction"/>
    <property type="evidence" value="ECO:0007669"/>
    <property type="project" value="InterPro"/>
</dbReference>
<dbReference type="Pfam" id="PF01044">
    <property type="entry name" value="Vinculin"/>
    <property type="match status" value="3"/>
</dbReference>
<dbReference type="Gene3D" id="1.20.120.230">
    <property type="entry name" value="Alpha-catenin/vinculin-like"/>
    <property type="match status" value="4"/>
</dbReference>
<dbReference type="PANTHER" id="PTHR46342">
    <property type="entry name" value="ALPHA-CATULIN"/>
    <property type="match status" value="1"/>
</dbReference>
<dbReference type="GO" id="GO:0005737">
    <property type="term" value="C:cytoplasm"/>
    <property type="evidence" value="ECO:0007669"/>
    <property type="project" value="UniProtKB-SubCell"/>
</dbReference>
<dbReference type="GO" id="GO:0045296">
    <property type="term" value="F:cadherin binding"/>
    <property type="evidence" value="ECO:0007669"/>
    <property type="project" value="InterPro"/>
</dbReference>
<dbReference type="InterPro" id="IPR006077">
    <property type="entry name" value="Vinculin/catenin"/>
</dbReference>
<name>A0A8V0XY93_CHICK</name>
<keyword evidence="7" id="KW-1185">Reference proteome</keyword>
<dbReference type="InterPro" id="IPR036723">
    <property type="entry name" value="Alpha-catenin/vinculin-like_sf"/>
</dbReference>
<protein>
    <recommendedName>
        <fullName evidence="4">Alpha-catulin</fullName>
    </recommendedName>
</protein>